<evidence type="ECO:0000313" key="3">
    <source>
        <dbReference type="Proteomes" id="UP000297948"/>
    </source>
</evidence>
<dbReference type="GO" id="GO:0005506">
    <property type="term" value="F:iron ion binding"/>
    <property type="evidence" value="ECO:0007669"/>
    <property type="project" value="InterPro"/>
</dbReference>
<protein>
    <submittedName>
        <fullName evidence="2">Cytochrome P450</fullName>
    </submittedName>
</protein>
<dbReference type="OrthoDB" id="4133219at2"/>
<organism evidence="2 3">
    <name type="scientific">Streptomyces palmae</name>
    <dbReference type="NCBI Taxonomy" id="1701085"/>
    <lineage>
        <taxon>Bacteria</taxon>
        <taxon>Bacillati</taxon>
        <taxon>Actinomycetota</taxon>
        <taxon>Actinomycetes</taxon>
        <taxon>Kitasatosporales</taxon>
        <taxon>Streptomycetaceae</taxon>
        <taxon>Streptomyces</taxon>
    </lineage>
</organism>
<evidence type="ECO:0000313" key="2">
    <source>
        <dbReference type="EMBL" id="TGB03177.1"/>
    </source>
</evidence>
<sequence>MSPYLRPPIPLYGADFAADPQTVYAALRRYGQVAPVELAPGVGAYLVVGYRAALDLLHDTATWSKDSRVWQQSLPPDCPVLPMLMWRPNPLSNDGPAHQRYRQAIIDAFAMIEPHELRAGTARAADTLIRRFAATGSADLVADYARPVPLLLFNQLCGVPEEHHDRLVAPLAAMVEATSPDQANRAGADFLAYVTELVARKQRHRGPDLVSWLLDHPAGLSTEEVADQVLLTLAAGNEPTANLISNALSRMLSDDRYYSSLAGGALTAWDAVHDVLRNEPPMANFGAHFPRHAVDFHGVRIEAHELVLVSYAAANTTPDGLPPGPRTDGGAHLAWSAGPHACPVKNPALLIATTAIEQLTSQLCDLELTIPRNQLPWRPGPFHTALAHLPVTFTPVPPEPAPWPR</sequence>
<dbReference type="GO" id="GO:0004497">
    <property type="term" value="F:monooxygenase activity"/>
    <property type="evidence" value="ECO:0007669"/>
    <property type="project" value="InterPro"/>
</dbReference>
<keyword evidence="3" id="KW-1185">Reference proteome</keyword>
<dbReference type="RefSeq" id="WP_135340441.1">
    <property type="nucleotide sequence ID" value="NZ_JBHLTX010000026.1"/>
</dbReference>
<dbReference type="PANTHER" id="PTHR46696:SF1">
    <property type="entry name" value="CYTOCHROME P450 YJIB-RELATED"/>
    <property type="match status" value="1"/>
</dbReference>
<gene>
    <name evidence="2" type="ORF">E4099_19880</name>
</gene>
<dbReference type="InterPro" id="IPR036396">
    <property type="entry name" value="Cyt_P450_sf"/>
</dbReference>
<evidence type="ECO:0000256" key="1">
    <source>
        <dbReference type="ARBA" id="ARBA00010617"/>
    </source>
</evidence>
<dbReference type="PANTHER" id="PTHR46696">
    <property type="entry name" value="P450, PUTATIVE (EUROFUNG)-RELATED"/>
    <property type="match status" value="1"/>
</dbReference>
<dbReference type="Proteomes" id="UP000297948">
    <property type="component" value="Unassembled WGS sequence"/>
</dbReference>
<dbReference type="GO" id="GO:0016705">
    <property type="term" value="F:oxidoreductase activity, acting on paired donors, with incorporation or reduction of molecular oxygen"/>
    <property type="evidence" value="ECO:0007669"/>
    <property type="project" value="InterPro"/>
</dbReference>
<dbReference type="AlphaFoldDB" id="A0A4Z0H1U2"/>
<accession>A0A4Z0H1U2</accession>
<dbReference type="InterPro" id="IPR002397">
    <property type="entry name" value="Cyt_P450_B"/>
</dbReference>
<dbReference type="PRINTS" id="PR00359">
    <property type="entry name" value="BP450"/>
</dbReference>
<dbReference type="CDD" id="cd20623">
    <property type="entry name" value="CYP_unk"/>
    <property type="match status" value="1"/>
</dbReference>
<comment type="caution">
    <text evidence="2">The sequence shown here is derived from an EMBL/GenBank/DDBJ whole genome shotgun (WGS) entry which is preliminary data.</text>
</comment>
<reference evidence="2 3" key="1">
    <citation type="submission" date="2019-03" db="EMBL/GenBank/DDBJ databases">
        <authorList>
            <person name="Gonzalez-Pimentel J.L."/>
        </authorList>
    </citation>
    <scope>NUCLEOTIDE SEQUENCE [LARGE SCALE GENOMIC DNA]</scope>
    <source>
        <strain evidence="2 3">JCM 31289</strain>
    </source>
</reference>
<dbReference type="SUPFAM" id="SSF48264">
    <property type="entry name" value="Cytochrome P450"/>
    <property type="match status" value="1"/>
</dbReference>
<proteinExistence type="inferred from homology"/>
<dbReference type="Gene3D" id="1.10.630.10">
    <property type="entry name" value="Cytochrome P450"/>
    <property type="match status" value="1"/>
</dbReference>
<name>A0A4Z0H1U2_9ACTN</name>
<dbReference type="GO" id="GO:0020037">
    <property type="term" value="F:heme binding"/>
    <property type="evidence" value="ECO:0007669"/>
    <property type="project" value="InterPro"/>
</dbReference>
<comment type="similarity">
    <text evidence="1">Belongs to the cytochrome P450 family.</text>
</comment>
<dbReference type="EMBL" id="SRID01000198">
    <property type="protein sequence ID" value="TGB03177.1"/>
    <property type="molecule type" value="Genomic_DNA"/>
</dbReference>